<keyword evidence="2" id="KW-1185">Reference proteome</keyword>
<dbReference type="Pfam" id="PF12787">
    <property type="entry name" value="EcsC"/>
    <property type="match status" value="1"/>
</dbReference>
<reference evidence="1 2" key="1">
    <citation type="submission" date="2018-04" db="EMBL/GenBank/DDBJ databases">
        <title>Novel species isolated from glacier.</title>
        <authorList>
            <person name="Liu Q."/>
            <person name="Xin Y.-H."/>
        </authorList>
    </citation>
    <scope>NUCLEOTIDE SEQUENCE [LARGE SCALE GENOMIC DNA]</scope>
    <source>
        <strain evidence="1 2">GT1R17</strain>
    </source>
</reference>
<dbReference type="PANTHER" id="PTHR41260:SF1">
    <property type="entry name" value="PROTEIN ECSC"/>
    <property type="match status" value="1"/>
</dbReference>
<evidence type="ECO:0000313" key="2">
    <source>
        <dbReference type="Proteomes" id="UP000244248"/>
    </source>
</evidence>
<proteinExistence type="predicted"/>
<dbReference type="Proteomes" id="UP000244248">
    <property type="component" value="Unassembled WGS sequence"/>
</dbReference>
<dbReference type="EMBL" id="QANS01000003">
    <property type="protein sequence ID" value="PTU31203.1"/>
    <property type="molecule type" value="Genomic_DNA"/>
</dbReference>
<dbReference type="PANTHER" id="PTHR41260">
    <property type="entry name" value="PROTEIN ECSC"/>
    <property type="match status" value="1"/>
</dbReference>
<dbReference type="AlphaFoldDB" id="A0A2T5MF50"/>
<evidence type="ECO:0000313" key="1">
    <source>
        <dbReference type="EMBL" id="PTU31203.1"/>
    </source>
</evidence>
<dbReference type="OrthoDB" id="5568290at2"/>
<accession>A0A2T5MF50</accession>
<comment type="caution">
    <text evidence="1">The sequence shown here is derived from an EMBL/GenBank/DDBJ whole genome shotgun (WGS) entry which is preliminary data.</text>
</comment>
<organism evidence="1 2">
    <name type="scientific">Stenotrophobium rhamnosiphilum</name>
    <dbReference type="NCBI Taxonomy" id="2029166"/>
    <lineage>
        <taxon>Bacteria</taxon>
        <taxon>Pseudomonadati</taxon>
        <taxon>Pseudomonadota</taxon>
        <taxon>Gammaproteobacteria</taxon>
        <taxon>Nevskiales</taxon>
        <taxon>Nevskiaceae</taxon>
        <taxon>Stenotrophobium</taxon>
    </lineage>
</organism>
<dbReference type="InterPro" id="IPR024787">
    <property type="entry name" value="EcsC"/>
</dbReference>
<name>A0A2T5MF50_9GAMM</name>
<gene>
    <name evidence="1" type="ORF">CJD38_07575</name>
</gene>
<dbReference type="RefSeq" id="WP_107939745.1">
    <property type="nucleotide sequence ID" value="NZ_QANS01000003.1"/>
</dbReference>
<evidence type="ECO:0008006" key="3">
    <source>
        <dbReference type="Google" id="ProtNLM"/>
    </source>
</evidence>
<protein>
    <recommendedName>
        <fullName evidence="3">EcsC family protein</fullName>
    </recommendedName>
</protein>
<sequence length="271" mass="29077">MNERTAKMNEYEARQLKKLRKWQSQGPDWGTRLLAKPAGVAGKVVQKVIPISALKLALNSFNGLAERLSSETALLKRAGVSDLAGLRVQSLEKCDLLAKSETRRAMGMGGVGGAAFGVFGAAGLVADVPTLLTLAMRTVHRIGLCYGEDISREFAIGVFALASANTREEKTDAITALRNDVEGLGPSAARDGLERAAERQLAKDAAVFSLNTLSQRIGLQLGKRKAAGMVPVLGAVVGGAVNAWYLHDVAQVAQYVFQERWLLEKHADLPR</sequence>